<proteinExistence type="predicted"/>
<organism evidence="2 3">
    <name type="scientific">Dissostichus mawsoni</name>
    <name type="common">Antarctic cod</name>
    <dbReference type="NCBI Taxonomy" id="36200"/>
    <lineage>
        <taxon>Eukaryota</taxon>
        <taxon>Metazoa</taxon>
        <taxon>Chordata</taxon>
        <taxon>Craniata</taxon>
        <taxon>Vertebrata</taxon>
        <taxon>Euteleostomi</taxon>
        <taxon>Actinopterygii</taxon>
        <taxon>Neopterygii</taxon>
        <taxon>Teleostei</taxon>
        <taxon>Neoteleostei</taxon>
        <taxon>Acanthomorphata</taxon>
        <taxon>Eupercaria</taxon>
        <taxon>Perciformes</taxon>
        <taxon>Notothenioidei</taxon>
        <taxon>Nototheniidae</taxon>
        <taxon>Dissostichus</taxon>
    </lineage>
</organism>
<reference evidence="2 3" key="1">
    <citation type="submission" date="2020-03" db="EMBL/GenBank/DDBJ databases">
        <title>Dissostichus mawsoni Genome sequencing and assembly.</title>
        <authorList>
            <person name="Park H."/>
        </authorList>
    </citation>
    <scope>NUCLEOTIDE SEQUENCE [LARGE SCALE GENOMIC DNA]</scope>
    <source>
        <strain evidence="2">DM0001</strain>
        <tissue evidence="2">Muscle</tissue>
    </source>
</reference>
<feature type="compositionally biased region" description="Low complexity" evidence="1">
    <location>
        <begin position="37"/>
        <end position="50"/>
    </location>
</feature>
<evidence type="ECO:0000313" key="2">
    <source>
        <dbReference type="EMBL" id="KAF3852434.1"/>
    </source>
</evidence>
<keyword evidence="3" id="KW-1185">Reference proteome</keyword>
<dbReference type="AlphaFoldDB" id="A0A7J5YS98"/>
<dbReference type="Proteomes" id="UP000518266">
    <property type="component" value="Unassembled WGS sequence"/>
</dbReference>
<protein>
    <submittedName>
        <fullName evidence="2">Uncharacterized protein</fullName>
    </submittedName>
</protein>
<evidence type="ECO:0000256" key="1">
    <source>
        <dbReference type="SAM" id="MobiDB-lite"/>
    </source>
</evidence>
<accession>A0A7J5YS98</accession>
<sequence>MVTPSLHLPLSPLGPIPSSPYDIASTFSISISACLTPPSRSSHPSPNVSSQRPVPHPQALPSVPSRHILPRHRVTCSPSHSL</sequence>
<comment type="caution">
    <text evidence="2">The sequence shown here is derived from an EMBL/GenBank/DDBJ whole genome shotgun (WGS) entry which is preliminary data.</text>
</comment>
<feature type="region of interest" description="Disordered" evidence="1">
    <location>
        <begin position="36"/>
        <end position="82"/>
    </location>
</feature>
<dbReference type="EMBL" id="JAAKFY010000009">
    <property type="protein sequence ID" value="KAF3852434.1"/>
    <property type="molecule type" value="Genomic_DNA"/>
</dbReference>
<evidence type="ECO:0000313" key="3">
    <source>
        <dbReference type="Proteomes" id="UP000518266"/>
    </source>
</evidence>
<gene>
    <name evidence="2" type="ORF">F7725_005789</name>
</gene>
<name>A0A7J5YS98_DISMA</name>